<proteinExistence type="inferred from homology"/>
<dbReference type="Gene3D" id="6.20.200.30">
    <property type="match status" value="1"/>
</dbReference>
<comment type="caution">
    <text evidence="5">The sequence shown here is derived from an EMBL/GenBank/DDBJ whole genome shotgun (WGS) entry which is preliminary data.</text>
</comment>
<comment type="function">
    <text evidence="1">Has a glutathione-disulfide oxidoreductase activity in the presence of NADPH and glutathione reductase. Reduces low molecular weight disulfides and proteins.</text>
</comment>
<keyword evidence="6" id="KW-1185">Reference proteome</keyword>
<dbReference type="InterPro" id="IPR036282">
    <property type="entry name" value="Glutathione-S-Trfase_C_sf"/>
</dbReference>
<gene>
    <name evidence="5" type="ORF">TCAL_17373</name>
</gene>
<evidence type="ECO:0000256" key="3">
    <source>
        <dbReference type="ARBA" id="ARBA00023098"/>
    </source>
</evidence>
<reference evidence="5 6" key="1">
    <citation type="journal article" date="2018" name="Nat. Ecol. Evol.">
        <title>Genomic signatures of mitonuclear coevolution across populations of Tigriopus californicus.</title>
        <authorList>
            <person name="Barreto F.S."/>
            <person name="Watson E.T."/>
            <person name="Lima T.G."/>
            <person name="Willett C.S."/>
            <person name="Edmands S."/>
            <person name="Li W."/>
            <person name="Burton R.S."/>
        </authorList>
    </citation>
    <scope>NUCLEOTIDE SEQUENCE [LARGE SCALE GENOMIC DNA]</scope>
    <source>
        <strain evidence="5 6">San Diego</strain>
    </source>
</reference>
<accession>A0A553PNF5</accession>
<dbReference type="Gene3D" id="1.20.1050.10">
    <property type="match status" value="1"/>
</dbReference>
<dbReference type="InterPro" id="IPR040079">
    <property type="entry name" value="Glutathione_S-Trfase"/>
</dbReference>
<organism evidence="5 6">
    <name type="scientific">Tigriopus californicus</name>
    <name type="common">Marine copepod</name>
    <dbReference type="NCBI Taxonomy" id="6832"/>
    <lineage>
        <taxon>Eukaryota</taxon>
        <taxon>Metazoa</taxon>
        <taxon>Ecdysozoa</taxon>
        <taxon>Arthropoda</taxon>
        <taxon>Crustacea</taxon>
        <taxon>Multicrustacea</taxon>
        <taxon>Hexanauplia</taxon>
        <taxon>Copepoda</taxon>
        <taxon>Harpacticoida</taxon>
        <taxon>Harpacticidae</taxon>
        <taxon>Tigriopus</taxon>
    </lineage>
</organism>
<evidence type="ECO:0000313" key="5">
    <source>
        <dbReference type="EMBL" id="TRY79215.1"/>
    </source>
</evidence>
<dbReference type="InterPro" id="IPR011767">
    <property type="entry name" value="GLR_AS"/>
</dbReference>
<dbReference type="SUPFAM" id="SSF52833">
    <property type="entry name" value="Thioredoxin-like"/>
    <property type="match status" value="1"/>
</dbReference>
<dbReference type="Gene3D" id="3.40.30.10">
    <property type="entry name" value="Glutaredoxin"/>
    <property type="match status" value="1"/>
</dbReference>
<keyword evidence="3" id="KW-0443">Lipid metabolism</keyword>
<evidence type="ECO:0000313" key="6">
    <source>
        <dbReference type="Proteomes" id="UP000318571"/>
    </source>
</evidence>
<dbReference type="SFLD" id="SFLDG01203">
    <property type="entry name" value="Prostaglandin_E_synthase_like1"/>
    <property type="match status" value="1"/>
</dbReference>
<sequence>MYVVSRLRQGACITRPILHSHSFSRLAQQHKPFVSKLYSTNQSPPSAKVPPSSSKKSHLLKVVIGSVIVGTGYALYERSKAAKAPPIGNPQTSPEDFLLKEEVPELKVARRFVNPSDQTGLKLTLFQYQPCPFCCKTRALLDYYGLSYDVIEVNSVTRTQVKWSDYKKVPILVAETPSGQKMKLTDSTMIISAMASFLTDKSQSLLEVVSCFPRINYRDHDGKEKMDVMNKYFLMYKDAPTHRTKEDIVNERKWRRWVDDELVHKLSPNVYRTPSEALQAFYWFEEMGDWKEHFATWERYLVIYFGALVMWIIGKRLKSRHHLKDDVRTSLYDDCNHWAKQVKKRGGRFMGGDKPNLADLGVYGVLSAIEGCDAFTDLMKYSDIRPWFEATKEAIQSHEGQYLLQGR</sequence>
<dbReference type="SFLD" id="SFLDG01182">
    <property type="entry name" value="Prostaglandin_E_synthase_like"/>
    <property type="match status" value="1"/>
</dbReference>
<dbReference type="EMBL" id="VCGU01000002">
    <property type="protein sequence ID" value="TRY79215.1"/>
    <property type="molecule type" value="Genomic_DNA"/>
</dbReference>
<dbReference type="SFLD" id="SFLDS00019">
    <property type="entry name" value="Glutathione_Transferase_(cytos"/>
    <property type="match status" value="1"/>
</dbReference>
<comment type="similarity">
    <text evidence="2">Belongs to the GST superfamily.</text>
</comment>
<dbReference type="Proteomes" id="UP000318571">
    <property type="component" value="Chromosome 6"/>
</dbReference>
<dbReference type="InterPro" id="IPR034334">
    <property type="entry name" value="PGES2"/>
</dbReference>
<dbReference type="SUPFAM" id="SSF47616">
    <property type="entry name" value="GST C-terminal domain-like"/>
    <property type="match status" value="1"/>
</dbReference>
<dbReference type="InterPro" id="IPR036249">
    <property type="entry name" value="Thioredoxin-like_sf"/>
</dbReference>
<dbReference type="Pfam" id="PF00462">
    <property type="entry name" value="Glutaredoxin"/>
    <property type="match status" value="1"/>
</dbReference>
<evidence type="ECO:0000256" key="1">
    <source>
        <dbReference type="ARBA" id="ARBA00002549"/>
    </source>
</evidence>
<dbReference type="AlphaFoldDB" id="A0A553PNF5"/>
<dbReference type="GO" id="GO:0050220">
    <property type="term" value="F:prostaglandin-E synthase activity"/>
    <property type="evidence" value="ECO:0007669"/>
    <property type="project" value="InterPro"/>
</dbReference>
<dbReference type="PANTHER" id="PTHR12782:SF5">
    <property type="entry name" value="PROSTAGLANDIN E SYNTHASE 2"/>
    <property type="match status" value="1"/>
</dbReference>
<feature type="domain" description="Glutaredoxin" evidence="4">
    <location>
        <begin position="124"/>
        <end position="173"/>
    </location>
</feature>
<dbReference type="OMA" id="DYCLTEG"/>
<dbReference type="OrthoDB" id="423541at2759"/>
<dbReference type="PROSITE" id="PS51354">
    <property type="entry name" value="GLUTAREDOXIN_2"/>
    <property type="match status" value="1"/>
</dbReference>
<evidence type="ECO:0000259" key="4">
    <source>
        <dbReference type="Pfam" id="PF00462"/>
    </source>
</evidence>
<name>A0A553PNF5_TIGCA</name>
<dbReference type="InterPro" id="IPR034335">
    <property type="entry name" value="PGES2_C"/>
</dbReference>
<evidence type="ECO:0000256" key="2">
    <source>
        <dbReference type="ARBA" id="ARBA00007409"/>
    </source>
</evidence>
<dbReference type="CDD" id="cd03197">
    <property type="entry name" value="GST_C_mPGES2"/>
    <property type="match status" value="1"/>
</dbReference>
<dbReference type="STRING" id="6832.A0A553PNF5"/>
<dbReference type="GO" id="GO:0005739">
    <property type="term" value="C:mitochondrion"/>
    <property type="evidence" value="ECO:0007669"/>
    <property type="project" value="TreeGrafter"/>
</dbReference>
<dbReference type="InterPro" id="IPR002109">
    <property type="entry name" value="Glutaredoxin"/>
</dbReference>
<dbReference type="PROSITE" id="PS00195">
    <property type="entry name" value="GLUTAREDOXIN_1"/>
    <property type="match status" value="1"/>
</dbReference>
<dbReference type="GO" id="GO:0001516">
    <property type="term" value="P:prostaglandin biosynthetic process"/>
    <property type="evidence" value="ECO:0007669"/>
    <property type="project" value="UniProtKB-UniPathway"/>
</dbReference>
<dbReference type="UniPathway" id="UPA00662"/>
<protein>
    <recommendedName>
        <fullName evidence="4">Glutaredoxin domain-containing protein</fullName>
    </recommendedName>
</protein>
<dbReference type="PANTHER" id="PTHR12782">
    <property type="entry name" value="MICROSOMAL PROSTAGLANDIN E SYNTHASE-2"/>
    <property type="match status" value="1"/>
</dbReference>